<organism evidence="2 3">
    <name type="scientific">Barnesiella intestinihominis YIT 11860</name>
    <dbReference type="NCBI Taxonomy" id="742726"/>
    <lineage>
        <taxon>Bacteria</taxon>
        <taxon>Pseudomonadati</taxon>
        <taxon>Bacteroidota</taxon>
        <taxon>Bacteroidia</taxon>
        <taxon>Bacteroidales</taxon>
        <taxon>Barnesiellaceae</taxon>
        <taxon>Barnesiella</taxon>
    </lineage>
</organism>
<name>K0X034_9BACT</name>
<keyword evidence="3" id="KW-1185">Reference proteome</keyword>
<proteinExistence type="predicted"/>
<keyword evidence="1" id="KW-1133">Transmembrane helix</keyword>
<dbReference type="AlphaFoldDB" id="K0X034"/>
<dbReference type="HOGENOM" id="CLU_2680216_0_0_10"/>
<sequence length="74" mass="8799">MESNLKCFFLKGKYRASDDFLVLILLIFGGLRYFFYYLCRKMQKWAVSWPDRLNSFQATGMLFLQNKLSLRGAE</sequence>
<accession>K0X034</accession>
<evidence type="ECO:0000313" key="2">
    <source>
        <dbReference type="EMBL" id="EJZ64808.1"/>
    </source>
</evidence>
<keyword evidence="1" id="KW-0472">Membrane</keyword>
<dbReference type="Proteomes" id="UP000006044">
    <property type="component" value="Unassembled WGS sequence"/>
</dbReference>
<gene>
    <name evidence="2" type="ORF">HMPREF9448_01291</name>
</gene>
<comment type="caution">
    <text evidence="2">The sequence shown here is derived from an EMBL/GenBank/DDBJ whole genome shotgun (WGS) entry which is preliminary data.</text>
</comment>
<evidence type="ECO:0000256" key="1">
    <source>
        <dbReference type="SAM" id="Phobius"/>
    </source>
</evidence>
<evidence type="ECO:0000313" key="3">
    <source>
        <dbReference type="Proteomes" id="UP000006044"/>
    </source>
</evidence>
<keyword evidence="1" id="KW-0812">Transmembrane</keyword>
<dbReference type="STRING" id="742726.HMPREF9448_01291"/>
<feature type="transmembrane region" description="Helical" evidence="1">
    <location>
        <begin position="20"/>
        <end position="39"/>
    </location>
</feature>
<dbReference type="EMBL" id="ADLE01000008">
    <property type="protein sequence ID" value="EJZ64808.1"/>
    <property type="molecule type" value="Genomic_DNA"/>
</dbReference>
<protein>
    <submittedName>
        <fullName evidence="2">Uncharacterized protein</fullName>
    </submittedName>
</protein>
<reference evidence="2 3" key="1">
    <citation type="submission" date="2012-08" db="EMBL/GenBank/DDBJ databases">
        <title>The Genome Sequence of Barnesiella intestinihominis YIT 11860.</title>
        <authorList>
            <consortium name="The Broad Institute Genome Sequencing Platform"/>
            <person name="Earl A."/>
            <person name="Ward D."/>
            <person name="Feldgarden M."/>
            <person name="Gevers D."/>
            <person name="Morotomi M."/>
            <person name="Walker B."/>
            <person name="Young S.K."/>
            <person name="Zeng Q."/>
            <person name="Gargeya S."/>
            <person name="Fitzgerald M."/>
            <person name="Haas B."/>
            <person name="Abouelleil A."/>
            <person name="Alvarado L."/>
            <person name="Arachchi H.M."/>
            <person name="Berlin A.M."/>
            <person name="Chapman S.B."/>
            <person name="Goldberg J."/>
            <person name="Griggs A."/>
            <person name="Gujja S."/>
            <person name="Hansen M."/>
            <person name="Howarth C."/>
            <person name="Imamovic A."/>
            <person name="Larimer J."/>
            <person name="McCowen C."/>
            <person name="Montmayeur A."/>
            <person name="Murphy C."/>
            <person name="Neiman D."/>
            <person name="Pearson M."/>
            <person name="Priest M."/>
            <person name="Roberts A."/>
            <person name="Saif S."/>
            <person name="Shea T."/>
            <person name="Sisk P."/>
            <person name="Sykes S."/>
            <person name="Wortman J."/>
            <person name="Nusbaum C."/>
            <person name="Birren B."/>
        </authorList>
    </citation>
    <scope>NUCLEOTIDE SEQUENCE [LARGE SCALE GENOMIC DNA]</scope>
    <source>
        <strain evidence="2 3">YIT 11860</strain>
    </source>
</reference>